<sequence>MKTNPGIAGEKQIRVMNCDSFQEKHLKEEDMDRGRWREAAQNFVSFIEVLHGVGSVKAKRWEAHFGFFDNVRDAEKNFYAIRATDINLRKIYNAQPFIYTRDHYQKELEKEVTLLRIKEGLAGQQSSAPAGAYSYSDLDNGSRGGSSTRGRGRGGGRGCGTGNRGGAPFQEGSGRDPSSVVCLLCAKRGHFYDNCDSTTFADGSPLHCALHGTDIFTPGSQQTLCRLWNTKGSAANCSHAGRAARTLPALTPNKAPTAAALSFLNTISMSPRSPSHDEILQRITTPYDSAAFDSLLDKHNLSASYPLLELKASVIFPNHVTAKDHDSFIDTYLEEELAVRRMSGPFSQEEAETILKGPFQCSPIIIAVQPQNPGEPDKLRLCRHLSKGDRSHASTNSYIDKEKFPTKFGSAAQVAEITSLSRALPHIPARVPFPLAYPRPRVPALAYLLPSAVIPPTLRRTSLTPRPLYPTSLPALAYCLPLPRACPTLPYFVLTHILPQIANTPPGAQAMILDIAKFHRTCPIHPEDKRWFVLKGPKGFYIEHNCPFGCSSSSSNASTIASAAVDIWEHEGVKPIAALSRIAPLNTPWHPDKGQDFGFTFKYIGFHWDIVERRVSLPENKRLKFLGRVRAFVSDFRANPCKVLQIRKLHGSLCHITYVHDLGRSYLAALSSFDASFHNNQYVAHHPPPSVFTALKWWDATLSVPNTFRTIIARGPRVDRRLYVDASTDWGIGILLNGRWDAWRGVDKSSGSPSPRSSSCVPCARSDVQILFRELVSPISGDTFPEFNWVFTENRPTIFYTKSYSLGLRLFAYLVHTAKSLNPNRIQTYNSLHFNSHNVETRELLKYAPTDSKYCQIVKDTDTLSVDVGMPARLDAVIVSDVEDTNELLQMLGRVGRTKTKAASTFARGIIYTSVAFRNLAQKAIDFDETPASKPG</sequence>
<protein>
    <submittedName>
        <fullName evidence="3">Reverse transcriptase ribonuclease h</fullName>
    </submittedName>
</protein>
<dbReference type="GO" id="GO:0003676">
    <property type="term" value="F:nucleic acid binding"/>
    <property type="evidence" value="ECO:0007669"/>
    <property type="project" value="InterPro"/>
</dbReference>
<name>A0A8H6Z3L3_9AGAR</name>
<evidence type="ECO:0000256" key="2">
    <source>
        <dbReference type="SAM" id="MobiDB-lite"/>
    </source>
</evidence>
<comment type="caution">
    <text evidence="3">The sequence shown here is derived from an EMBL/GenBank/DDBJ whole genome shotgun (WGS) entry which is preliminary data.</text>
</comment>
<dbReference type="GO" id="GO:0006397">
    <property type="term" value="P:mRNA processing"/>
    <property type="evidence" value="ECO:0007669"/>
    <property type="project" value="UniProtKB-KW"/>
</dbReference>
<gene>
    <name evidence="3" type="ORF">MVEN_00191800</name>
</gene>
<keyword evidence="3" id="KW-0695">RNA-directed DNA polymerase</keyword>
<dbReference type="SUPFAM" id="SSF57756">
    <property type="entry name" value="Retrovirus zinc finger-like domains"/>
    <property type="match status" value="1"/>
</dbReference>
<dbReference type="AlphaFoldDB" id="A0A8H6Z3L3"/>
<dbReference type="GO" id="GO:0003964">
    <property type="term" value="F:RNA-directed DNA polymerase activity"/>
    <property type="evidence" value="ECO:0007669"/>
    <property type="project" value="UniProtKB-KW"/>
</dbReference>
<dbReference type="OrthoDB" id="2506773at2759"/>
<organism evidence="3 4">
    <name type="scientific">Mycena venus</name>
    <dbReference type="NCBI Taxonomy" id="2733690"/>
    <lineage>
        <taxon>Eukaryota</taxon>
        <taxon>Fungi</taxon>
        <taxon>Dikarya</taxon>
        <taxon>Basidiomycota</taxon>
        <taxon>Agaricomycotina</taxon>
        <taxon>Agaricomycetes</taxon>
        <taxon>Agaricomycetidae</taxon>
        <taxon>Agaricales</taxon>
        <taxon>Marasmiineae</taxon>
        <taxon>Mycenaceae</taxon>
        <taxon>Mycena</taxon>
    </lineage>
</organism>
<feature type="region of interest" description="Disordered" evidence="2">
    <location>
        <begin position="127"/>
        <end position="176"/>
    </location>
</feature>
<accession>A0A8H6Z3L3</accession>
<reference evidence="3" key="1">
    <citation type="submission" date="2020-05" db="EMBL/GenBank/DDBJ databases">
        <title>Mycena genomes resolve the evolution of fungal bioluminescence.</title>
        <authorList>
            <person name="Tsai I.J."/>
        </authorList>
    </citation>
    <scope>NUCLEOTIDE SEQUENCE</scope>
    <source>
        <strain evidence="3">CCC161011</strain>
    </source>
</reference>
<keyword evidence="3" id="KW-0548">Nucleotidyltransferase</keyword>
<dbReference type="InterPro" id="IPR043502">
    <property type="entry name" value="DNA/RNA_pol_sf"/>
</dbReference>
<dbReference type="GO" id="GO:0008270">
    <property type="term" value="F:zinc ion binding"/>
    <property type="evidence" value="ECO:0007669"/>
    <property type="project" value="InterPro"/>
</dbReference>
<evidence type="ECO:0000256" key="1">
    <source>
        <dbReference type="ARBA" id="ARBA00022664"/>
    </source>
</evidence>
<evidence type="ECO:0000313" key="3">
    <source>
        <dbReference type="EMBL" id="KAF7368675.1"/>
    </source>
</evidence>
<dbReference type="Proteomes" id="UP000620124">
    <property type="component" value="Unassembled WGS sequence"/>
</dbReference>
<dbReference type="PANTHER" id="PTHR33050:SF7">
    <property type="entry name" value="RIBONUCLEASE H"/>
    <property type="match status" value="1"/>
</dbReference>
<dbReference type="PANTHER" id="PTHR33050">
    <property type="entry name" value="REVERSE TRANSCRIPTASE DOMAIN-CONTAINING PROTEIN"/>
    <property type="match status" value="1"/>
</dbReference>
<dbReference type="InterPro" id="IPR052055">
    <property type="entry name" value="Hepadnavirus_pol/RT"/>
</dbReference>
<dbReference type="SUPFAM" id="SSF56672">
    <property type="entry name" value="DNA/RNA polymerases"/>
    <property type="match status" value="1"/>
</dbReference>
<keyword evidence="1" id="KW-0507">mRNA processing</keyword>
<dbReference type="InterPro" id="IPR036875">
    <property type="entry name" value="Znf_CCHC_sf"/>
</dbReference>
<keyword evidence="4" id="KW-1185">Reference proteome</keyword>
<proteinExistence type="predicted"/>
<feature type="compositionally biased region" description="Gly residues" evidence="2">
    <location>
        <begin position="153"/>
        <end position="165"/>
    </location>
</feature>
<evidence type="ECO:0000313" key="4">
    <source>
        <dbReference type="Proteomes" id="UP000620124"/>
    </source>
</evidence>
<keyword evidence="3" id="KW-0808">Transferase</keyword>
<dbReference type="EMBL" id="JACAZI010000002">
    <property type="protein sequence ID" value="KAF7368675.1"/>
    <property type="molecule type" value="Genomic_DNA"/>
</dbReference>